<dbReference type="AlphaFoldDB" id="A0AAU8JYP9"/>
<organism evidence="2">
    <name type="scientific">Kitasatospora camelliae</name>
    <dbReference type="NCBI Taxonomy" id="3156397"/>
    <lineage>
        <taxon>Bacteria</taxon>
        <taxon>Bacillati</taxon>
        <taxon>Actinomycetota</taxon>
        <taxon>Actinomycetes</taxon>
        <taxon>Kitasatosporales</taxon>
        <taxon>Streptomycetaceae</taxon>
        <taxon>Kitasatospora</taxon>
    </lineage>
</organism>
<dbReference type="KEGG" id="kcm:ABWK59_16225"/>
<evidence type="ECO:0000313" key="2">
    <source>
        <dbReference type="EMBL" id="XCM80361.1"/>
    </source>
</evidence>
<feature type="compositionally biased region" description="Basic residues" evidence="1">
    <location>
        <begin position="1"/>
        <end position="14"/>
    </location>
</feature>
<protein>
    <submittedName>
        <fullName evidence="2">Uncharacterized protein</fullName>
    </submittedName>
</protein>
<reference evidence="2" key="1">
    <citation type="submission" date="2024-06" db="EMBL/GenBank/DDBJ databases">
        <title>The genome sequences of Kitasatospora sp. strain HUAS MG31.</title>
        <authorList>
            <person name="Mo P."/>
        </authorList>
    </citation>
    <scope>NUCLEOTIDE SEQUENCE</scope>
    <source>
        <strain evidence="2">HUAS MG31</strain>
    </source>
</reference>
<feature type="compositionally biased region" description="Basic and acidic residues" evidence="1">
    <location>
        <begin position="15"/>
        <end position="25"/>
    </location>
</feature>
<gene>
    <name evidence="2" type="ORF">ABWK59_16225</name>
</gene>
<sequence length="92" mass="9874">MTKRTTGKMAKLRRGTQELLERRSMEANPSPLAPQLHTDGPAAARSGPYFGDVTFSHGGRREMATTGPLGGPAGHVELPGHRHRGAEKHSAH</sequence>
<evidence type="ECO:0000256" key="1">
    <source>
        <dbReference type="SAM" id="MobiDB-lite"/>
    </source>
</evidence>
<name>A0AAU8JYP9_9ACTN</name>
<accession>A0AAU8JYP9</accession>
<dbReference type="EMBL" id="CP159872">
    <property type="protein sequence ID" value="XCM80361.1"/>
    <property type="molecule type" value="Genomic_DNA"/>
</dbReference>
<proteinExistence type="predicted"/>
<feature type="region of interest" description="Disordered" evidence="1">
    <location>
        <begin position="1"/>
        <end position="92"/>
    </location>
</feature>
<dbReference type="RefSeq" id="WP_354641300.1">
    <property type="nucleotide sequence ID" value="NZ_CP159872.1"/>
</dbReference>